<reference evidence="2" key="1">
    <citation type="submission" date="2022-01" db="EMBL/GenBank/DDBJ databases">
        <title>Nocardioidaceae gen. sp. A5X3R13.</title>
        <authorList>
            <person name="Lopez Marin M.A."/>
            <person name="Uhlik O."/>
        </authorList>
    </citation>
    <scope>NUCLEOTIDE SEQUENCE</scope>
    <source>
        <strain evidence="2">A5X3R13</strain>
    </source>
</reference>
<keyword evidence="3" id="KW-1185">Reference proteome</keyword>
<dbReference type="AlphaFoldDB" id="A0AA46TI04"/>
<dbReference type="InterPro" id="IPR036291">
    <property type="entry name" value="NAD(P)-bd_dom_sf"/>
</dbReference>
<evidence type="ECO:0000313" key="3">
    <source>
        <dbReference type="Proteomes" id="UP001164390"/>
    </source>
</evidence>
<evidence type="ECO:0000259" key="1">
    <source>
        <dbReference type="Pfam" id="PF13460"/>
    </source>
</evidence>
<dbReference type="EMBL" id="CP094970">
    <property type="protein sequence ID" value="UYM05620.1"/>
    <property type="molecule type" value="Genomic_DNA"/>
</dbReference>
<dbReference type="KEGG" id="sgrg:L0C25_00605"/>
<dbReference type="Proteomes" id="UP001164390">
    <property type="component" value="Chromosome"/>
</dbReference>
<dbReference type="RefSeq" id="WP_271634438.1">
    <property type="nucleotide sequence ID" value="NZ_CP094970.1"/>
</dbReference>
<dbReference type="PANTHER" id="PTHR15020">
    <property type="entry name" value="FLAVIN REDUCTASE-RELATED"/>
    <property type="match status" value="1"/>
</dbReference>
<dbReference type="SUPFAM" id="SSF51735">
    <property type="entry name" value="NAD(P)-binding Rossmann-fold domains"/>
    <property type="match status" value="1"/>
</dbReference>
<evidence type="ECO:0000313" key="2">
    <source>
        <dbReference type="EMBL" id="UYM05620.1"/>
    </source>
</evidence>
<proteinExistence type="predicted"/>
<accession>A0AA46TI04</accession>
<protein>
    <submittedName>
        <fullName evidence="2">SDR family oxidoreductase</fullName>
    </submittedName>
</protein>
<feature type="domain" description="NAD(P)-binding" evidence="1">
    <location>
        <begin position="7"/>
        <end position="192"/>
    </location>
</feature>
<name>A0AA46TI04_9ACTN</name>
<sequence length="219" mass="22319">MHVAIAGGHGQIALHLERELAAAGHTSTAIIRNPDHADDVRAAGAEPVVLDLEDTTATRLAEAVGNADAVVFAAGAGPNSGAGRKATMDRDGALLLIAAAQLTGTMRYVMVSAMGADDGDPDSDDVFQIYLVAKGAADAALRESELDWTVVRPGRLTNDSATGAVELAESVDRGEIPRADVAAVLARTLEEPGTVGTTFEVVGGATPIRDAVRAIASGT</sequence>
<dbReference type="Gene3D" id="3.40.50.720">
    <property type="entry name" value="NAD(P)-binding Rossmann-like Domain"/>
    <property type="match status" value="1"/>
</dbReference>
<dbReference type="CDD" id="cd05243">
    <property type="entry name" value="SDR_a5"/>
    <property type="match status" value="1"/>
</dbReference>
<gene>
    <name evidence="2" type="ORF">L0C25_00605</name>
</gene>
<dbReference type="Pfam" id="PF13460">
    <property type="entry name" value="NAD_binding_10"/>
    <property type="match status" value="1"/>
</dbReference>
<dbReference type="PANTHER" id="PTHR15020:SF50">
    <property type="entry name" value="UPF0659 PROTEIN YMR090W"/>
    <property type="match status" value="1"/>
</dbReference>
<dbReference type="InterPro" id="IPR016040">
    <property type="entry name" value="NAD(P)-bd_dom"/>
</dbReference>
<organism evidence="2 3">
    <name type="scientific">Solicola gregarius</name>
    <dbReference type="NCBI Taxonomy" id="2908642"/>
    <lineage>
        <taxon>Bacteria</taxon>
        <taxon>Bacillati</taxon>
        <taxon>Actinomycetota</taxon>
        <taxon>Actinomycetes</taxon>
        <taxon>Propionibacteriales</taxon>
        <taxon>Nocardioidaceae</taxon>
        <taxon>Solicola</taxon>
    </lineage>
</organism>